<accession>A0NKA5</accession>
<proteinExistence type="predicted"/>
<dbReference type="Proteomes" id="UP000003346">
    <property type="component" value="Unassembled WGS sequence"/>
</dbReference>
<dbReference type="AlphaFoldDB" id="A0NKA5"/>
<dbReference type="EMBL" id="AAUV01000057">
    <property type="protein sequence ID" value="EAV39109.1"/>
    <property type="molecule type" value="Genomic_DNA"/>
</dbReference>
<organism evidence="1 2">
    <name type="scientific">Oenococcus oeni ATCC BAA-1163</name>
    <dbReference type="NCBI Taxonomy" id="379360"/>
    <lineage>
        <taxon>Bacteria</taxon>
        <taxon>Bacillati</taxon>
        <taxon>Bacillota</taxon>
        <taxon>Bacilli</taxon>
        <taxon>Lactobacillales</taxon>
        <taxon>Lactobacillaceae</taxon>
        <taxon>Oenococcus</taxon>
    </lineage>
</organism>
<name>A0NKA5_OENOE</name>
<evidence type="ECO:0000313" key="2">
    <source>
        <dbReference type="Proteomes" id="UP000003346"/>
    </source>
</evidence>
<gene>
    <name evidence="1" type="ORF">OENOO_62057</name>
</gene>
<evidence type="ECO:0000313" key="1">
    <source>
        <dbReference type="EMBL" id="EAV39109.1"/>
    </source>
</evidence>
<comment type="caution">
    <text evidence="1">The sequence shown here is derived from an EMBL/GenBank/DDBJ whole genome shotgun (WGS) entry which is preliminary data.</text>
</comment>
<protein>
    <submittedName>
        <fullName evidence="1">Uncharacterized protein</fullName>
    </submittedName>
</protein>
<dbReference type="HOGENOM" id="CLU_1004231_0_0_9"/>
<sequence>MLEVTLIKSGDDFYKLSGADVALFNEYSNVDELIEYDASTLLEENMAYKISNFSKKEYDGIDILKNTFNATDYNEYSNDLIKDFLLNIVDSIYYFQRITPSMLRPKRLLRISDKLSKPSALFEKIDQGETISLQAEPDAIYYKDKDELCFKNLNAINRFFMGIDSLYREATDDEIKVFLNQNFIKAKEGFSFKQVKVNNRKKIALLKDKYSNCSDDEKSILRDYIHDYDNNLNFKNNSFEINSNKELTNLLRGLDEDYYTKPIEKEKYIANSSIKLNS</sequence>
<reference evidence="1 2" key="1">
    <citation type="submission" date="2006-11" db="EMBL/GenBank/DDBJ databases">
        <authorList>
            <consortium name="Laboratoire de Microbiologie (Universite Bourgogne)"/>
            <consortium name="GENOME Express"/>
            <consortium name="UMR Oenologie Ampelologie (Universite Bordeaux 2)"/>
            <person name="Guzzo J."/>
        </authorList>
    </citation>
    <scope>NUCLEOTIDE SEQUENCE [LARGE SCALE GENOMIC DNA]</scope>
    <source>
        <strain evidence="1 2">ATCC BAA-1163</strain>
    </source>
</reference>